<proteinExistence type="predicted"/>
<dbReference type="PANTHER" id="PTHR31238">
    <property type="entry name" value="GERMIN-LIKE PROTEIN SUBFAMILY 3 MEMBER 3"/>
    <property type="match status" value="1"/>
</dbReference>
<dbReference type="Gene3D" id="2.60.120.10">
    <property type="entry name" value="Jelly Rolls"/>
    <property type="match status" value="2"/>
</dbReference>
<accession>A0AB39BIU9</accession>
<dbReference type="Pfam" id="PF00190">
    <property type="entry name" value="Cupin_1"/>
    <property type="match status" value="2"/>
</dbReference>
<reference evidence="2" key="1">
    <citation type="submission" date="2024-05" db="EMBL/GenBank/DDBJ databases">
        <title>Herbiconiux sp. A18JL235.</title>
        <authorList>
            <person name="Zhang G."/>
        </authorList>
    </citation>
    <scope>NUCLEOTIDE SEQUENCE</scope>
    <source>
        <strain evidence="2">A18JL235</strain>
    </source>
</reference>
<name>A0AB39BIU9_9MICO</name>
<dbReference type="SMART" id="SM00835">
    <property type="entry name" value="Cupin_1"/>
    <property type="match status" value="2"/>
</dbReference>
<evidence type="ECO:0000259" key="1">
    <source>
        <dbReference type="SMART" id="SM00835"/>
    </source>
</evidence>
<sequence>MTNDTTSRHVRSLWGAPAQHRSELGSITRLTADEFPLLRGLSIKRLVLAPGSIREPHWHANADEIGYCIAGDVLVSILDNADVFSSFTISAGQMFTIGSGSLHYIENLGDTEAEIIVAFSHERPEDFSLHAAFGTMTDAVLGNTYDLASAAFAPLARDTGSADIVARTGPAVVPDTAGFGNPHKFDVEGQNPPLSYPFAHVKLARSQFWPALENLSMYSLTIEEEGMREPHWHPRTAEMGYVHKGRARMSVLDPDGSVDTYLLEPGDVYFIPKAYPHQIEVVGDDEIHFLIFFDQPTPGDIGYRASVSAFSRPVLAATFGVGVDELPEFPFTPIDPLLVARRNPVDPVA</sequence>
<dbReference type="InterPro" id="IPR014710">
    <property type="entry name" value="RmlC-like_jellyroll"/>
</dbReference>
<evidence type="ECO:0000313" key="2">
    <source>
        <dbReference type="EMBL" id="XDI06058.1"/>
    </source>
</evidence>
<feature type="domain" description="Cupin type-1" evidence="1">
    <location>
        <begin position="185"/>
        <end position="327"/>
    </location>
</feature>
<dbReference type="CDD" id="cd20306">
    <property type="entry name" value="cupin_OxDC-like"/>
    <property type="match status" value="2"/>
</dbReference>
<feature type="domain" description="Cupin type-1" evidence="1">
    <location>
        <begin position="11"/>
        <end position="153"/>
    </location>
</feature>
<dbReference type="SUPFAM" id="SSF51182">
    <property type="entry name" value="RmlC-like cupins"/>
    <property type="match status" value="2"/>
</dbReference>
<dbReference type="EMBL" id="CP162511">
    <property type="protein sequence ID" value="XDI06058.1"/>
    <property type="molecule type" value="Genomic_DNA"/>
</dbReference>
<dbReference type="AlphaFoldDB" id="A0AB39BIU9"/>
<organism evidence="2">
    <name type="scientific">Herbiconiux sp. A18JL235</name>
    <dbReference type="NCBI Taxonomy" id="3152363"/>
    <lineage>
        <taxon>Bacteria</taxon>
        <taxon>Bacillati</taxon>
        <taxon>Actinomycetota</taxon>
        <taxon>Actinomycetes</taxon>
        <taxon>Micrococcales</taxon>
        <taxon>Microbacteriaceae</taxon>
        <taxon>Herbiconiux</taxon>
    </lineage>
</organism>
<dbReference type="InterPro" id="IPR006045">
    <property type="entry name" value="Cupin_1"/>
</dbReference>
<dbReference type="InterPro" id="IPR011051">
    <property type="entry name" value="RmlC_Cupin_sf"/>
</dbReference>
<protein>
    <submittedName>
        <fullName evidence="2">Cupin domain-containing protein</fullName>
    </submittedName>
</protein>
<dbReference type="RefSeq" id="WP_368498447.1">
    <property type="nucleotide sequence ID" value="NZ_CP162511.1"/>
</dbReference>
<gene>
    <name evidence="2" type="ORF">ABFY20_02865</name>
</gene>